<name>A0A256LKP3_9LACO</name>
<accession>A0A256LKP3</accession>
<reference evidence="3 4" key="3">
    <citation type="submission" date="2017-09" db="EMBL/GenBank/DDBJ databases">
        <title>Tripartite evolution among Lactobacillus johnsonii, Lactobacillus taiwanensis, Lactobacillus reuteri and their rodent host.</title>
        <authorList>
            <person name="Wang T."/>
            <person name="Knowles S."/>
            <person name="Cheng C."/>
        </authorList>
    </citation>
    <scope>NUCLEOTIDE SEQUENCE [LARGE SCALE GENOMIC DNA]</scope>
    <source>
        <strain evidence="2 3">609q</strain>
        <strain evidence="1 4">609u</strain>
    </source>
</reference>
<dbReference type="RefSeq" id="WP_094499348.1">
    <property type="nucleotide sequence ID" value="NZ_NGNY01000018.1"/>
</dbReference>
<reference evidence="1" key="2">
    <citation type="submission" date="2017-05" db="EMBL/GenBank/DDBJ databases">
        <authorList>
            <person name="Lin X.B."/>
            <person name="Stothard P."/>
            <person name="Tasseva G."/>
            <person name="Walter J."/>
        </authorList>
    </citation>
    <scope>NUCLEOTIDE SEQUENCE</scope>
    <source>
        <strain evidence="1">609u</strain>
    </source>
</reference>
<dbReference type="EMBL" id="NGNX01000003">
    <property type="protein sequence ID" value="OYR93197.1"/>
    <property type="molecule type" value="Genomic_DNA"/>
</dbReference>
<keyword evidence="4" id="KW-1185">Reference proteome</keyword>
<sequence>MLGEVERRYRTVLDAPDNDDNLKELQKIGEKIIDLQTSDSAAVIRQKKILMLLEKGYDVSQISQRIGITKRHVQRILKENNLTPKPNFVYKITNKNGTALMFSNTLRSIFNYFGLKSHSSNKQKVNELRKKGLYIQTAKDKYCWHDIPNAALYYLDSKWYMKF</sequence>
<dbReference type="Proteomes" id="UP000216316">
    <property type="component" value="Unassembled WGS sequence"/>
</dbReference>
<comment type="caution">
    <text evidence="2">The sequence shown here is derived from an EMBL/GenBank/DDBJ whole genome shotgun (WGS) entry which is preliminary data.</text>
</comment>
<proteinExistence type="predicted"/>
<organism evidence="2 3">
    <name type="scientific">Lactobacillus taiwanensis</name>
    <dbReference type="NCBI Taxonomy" id="508451"/>
    <lineage>
        <taxon>Bacteria</taxon>
        <taxon>Bacillati</taxon>
        <taxon>Bacillota</taxon>
        <taxon>Bacilli</taxon>
        <taxon>Lactobacillales</taxon>
        <taxon>Lactobacillaceae</taxon>
        <taxon>Lactobacillus</taxon>
    </lineage>
</organism>
<dbReference type="Pfam" id="PF13384">
    <property type="entry name" value="HTH_23"/>
    <property type="match status" value="1"/>
</dbReference>
<gene>
    <name evidence="1" type="ORF">CBF53_00850</name>
    <name evidence="2" type="ORF">CBF70_00980</name>
</gene>
<evidence type="ECO:0000313" key="2">
    <source>
        <dbReference type="EMBL" id="OYR93197.1"/>
    </source>
</evidence>
<evidence type="ECO:0000313" key="1">
    <source>
        <dbReference type="EMBL" id="OYR89066.1"/>
    </source>
</evidence>
<reference evidence="2 3" key="1">
    <citation type="submission" date="2017-04" db="EMBL/GenBank/DDBJ databases">
        <authorList>
            <person name="Afonso C.L."/>
            <person name="Miller P.J."/>
            <person name="Scott M.A."/>
            <person name="Spackman E."/>
            <person name="Goraichik I."/>
            <person name="Dimitrov K.M."/>
            <person name="Suarez D.L."/>
            <person name="Swayne D.E."/>
        </authorList>
    </citation>
    <scope>NUCLEOTIDE SEQUENCE [LARGE SCALE GENOMIC DNA]</scope>
    <source>
        <strain evidence="2 3">609q</strain>
    </source>
</reference>
<dbReference type="AlphaFoldDB" id="A0A256LKP3"/>
<evidence type="ECO:0000313" key="3">
    <source>
        <dbReference type="Proteomes" id="UP000215828"/>
    </source>
</evidence>
<protein>
    <submittedName>
        <fullName evidence="2">Uncharacterized protein</fullName>
    </submittedName>
</protein>
<evidence type="ECO:0000313" key="4">
    <source>
        <dbReference type="Proteomes" id="UP000216316"/>
    </source>
</evidence>
<dbReference type="Proteomes" id="UP000215828">
    <property type="component" value="Unassembled WGS sequence"/>
</dbReference>
<dbReference type="EMBL" id="NGNV01000002">
    <property type="protein sequence ID" value="OYR89066.1"/>
    <property type="molecule type" value="Genomic_DNA"/>
</dbReference>